<dbReference type="OrthoDB" id="10037289at2759"/>
<dbReference type="EMBL" id="MTQA01000071">
    <property type="protein sequence ID" value="PNP81162.1"/>
    <property type="molecule type" value="Genomic_DNA"/>
</dbReference>
<organism evidence="2 3">
    <name type="scientific">Gibberella nygamai</name>
    <name type="common">Bean root rot disease fungus</name>
    <name type="synonym">Fusarium nygamai</name>
    <dbReference type="NCBI Taxonomy" id="42673"/>
    <lineage>
        <taxon>Eukaryota</taxon>
        <taxon>Fungi</taxon>
        <taxon>Dikarya</taxon>
        <taxon>Ascomycota</taxon>
        <taxon>Pezizomycotina</taxon>
        <taxon>Sordariomycetes</taxon>
        <taxon>Hypocreomycetidae</taxon>
        <taxon>Hypocreales</taxon>
        <taxon>Nectriaceae</taxon>
        <taxon>Fusarium</taxon>
        <taxon>Fusarium fujikuroi species complex</taxon>
    </lineage>
</organism>
<evidence type="ECO:0000256" key="1">
    <source>
        <dbReference type="SAM" id="MobiDB-lite"/>
    </source>
</evidence>
<comment type="caution">
    <text evidence="2">The sequence shown here is derived from an EMBL/GenBank/DDBJ whole genome shotgun (WGS) entry which is preliminary data.</text>
</comment>
<evidence type="ECO:0000313" key="2">
    <source>
        <dbReference type="EMBL" id="PNP81162.1"/>
    </source>
</evidence>
<feature type="region of interest" description="Disordered" evidence="1">
    <location>
        <begin position="105"/>
        <end position="129"/>
    </location>
</feature>
<gene>
    <name evidence="2" type="ORF">FNYG_05629</name>
</gene>
<sequence length="378" mass="43788">MGLSATSHRLIAPKPVKLPESNKRKVLKFPKALVSVACFGALEDHGPWLDTYKEALEISDEGWKMREEAMKQDDNVPDDEGADDWDIICVPIPGDEEGRFCGEFENDDEEERDGETASNAGKENGKNPFGKLASLHPNWPWVFTMRGVDRFKWWRQECCKRIQDNFGIFDHNYIGAYGALEVFENMIAHFDSVFQPNCNYRDFWPEVEGIALTLLARQRDFNIAKLHDSKHARDEIVSSLVLAVIDALKRQDVFKPNSEIRNLGSVLLTFIHWRLDMFYSCITFYGVYDKSLSWICKVVELAEEANVELSVPYYFDIDYRKIKNLQGSPAGWMDRWENVDRQSRLRDYKHEKGSDILGGHEFDITTMTEIERLEHEDK</sequence>
<dbReference type="Proteomes" id="UP000236664">
    <property type="component" value="Unassembled WGS sequence"/>
</dbReference>
<keyword evidence="3" id="KW-1185">Reference proteome</keyword>
<accession>A0A2K0WFW1</accession>
<proteinExistence type="predicted"/>
<name>A0A2K0WFW1_GIBNY</name>
<reference evidence="2 3" key="1">
    <citation type="submission" date="2017-06" db="EMBL/GenBank/DDBJ databases">
        <title>Genome of Fusarium nygamai isolate CS10214.</title>
        <authorList>
            <person name="Gardiner D.M."/>
            <person name="Obanor F."/>
            <person name="Kazan K."/>
        </authorList>
    </citation>
    <scope>NUCLEOTIDE SEQUENCE [LARGE SCALE GENOMIC DNA]</scope>
    <source>
        <strain evidence="2 3">CS10214</strain>
    </source>
</reference>
<protein>
    <submittedName>
        <fullName evidence="2">Uncharacterized protein</fullName>
    </submittedName>
</protein>
<evidence type="ECO:0000313" key="3">
    <source>
        <dbReference type="Proteomes" id="UP000236664"/>
    </source>
</evidence>
<dbReference type="AlphaFoldDB" id="A0A2K0WFW1"/>